<keyword evidence="4" id="KW-1134">Transmembrane beta strand</keyword>
<keyword evidence="9" id="KW-1133">Transmembrane helix</keyword>
<evidence type="ECO:0000256" key="7">
    <source>
        <dbReference type="ARBA" id="ARBA00023237"/>
    </source>
</evidence>
<evidence type="ECO:0000256" key="4">
    <source>
        <dbReference type="ARBA" id="ARBA00022452"/>
    </source>
</evidence>
<organism evidence="10 11">
    <name type="scientific">Desulfosarcina alkanivorans</name>
    <dbReference type="NCBI Taxonomy" id="571177"/>
    <lineage>
        <taxon>Bacteria</taxon>
        <taxon>Pseudomonadati</taxon>
        <taxon>Thermodesulfobacteriota</taxon>
        <taxon>Desulfobacteria</taxon>
        <taxon>Desulfobacterales</taxon>
        <taxon>Desulfosarcinaceae</taxon>
        <taxon>Desulfosarcina</taxon>
    </lineage>
</organism>
<dbReference type="GO" id="GO:0015288">
    <property type="term" value="F:porin activity"/>
    <property type="evidence" value="ECO:0007669"/>
    <property type="project" value="TreeGrafter"/>
</dbReference>
<dbReference type="PANTHER" id="PTHR30026">
    <property type="entry name" value="OUTER MEMBRANE PROTEIN TOLC"/>
    <property type="match status" value="1"/>
</dbReference>
<sequence length="179" mass="19874">MKRRGVYISIAIAAAVIALLVVQISRKQWQKGVDIDTVDKTLPVKIAAVASHEFTDEVSAAREVRSQQEQTRIQRDKMTDHIRLEIRRAFLDLGKAEKNIEAAESALKSAMEAYRQARSGYRAGEGTNTYVLDASTALSRAEANHTQAISDYNIALAALNNAVVVMVERLDIKEKEFAE</sequence>
<dbReference type="Gene3D" id="1.20.1600.10">
    <property type="entry name" value="Outer membrane efflux proteins (OEP)"/>
    <property type="match status" value="1"/>
</dbReference>
<feature type="coiled-coil region" evidence="8">
    <location>
        <begin position="86"/>
        <end position="113"/>
    </location>
</feature>
<evidence type="ECO:0000313" key="10">
    <source>
        <dbReference type="EMBL" id="BBO66392.1"/>
    </source>
</evidence>
<evidence type="ECO:0000256" key="9">
    <source>
        <dbReference type="SAM" id="Phobius"/>
    </source>
</evidence>
<reference evidence="10 11" key="1">
    <citation type="submission" date="2019-11" db="EMBL/GenBank/DDBJ databases">
        <title>Comparative genomics of hydrocarbon-degrading Desulfosarcina strains.</title>
        <authorList>
            <person name="Watanabe M."/>
            <person name="Kojima H."/>
            <person name="Fukui M."/>
        </authorList>
    </citation>
    <scope>NUCLEOTIDE SEQUENCE [LARGE SCALE GENOMIC DNA]</scope>
    <source>
        <strain evidence="10 11">PL12</strain>
    </source>
</reference>
<proteinExistence type="inferred from homology"/>
<evidence type="ECO:0000256" key="3">
    <source>
        <dbReference type="ARBA" id="ARBA00022448"/>
    </source>
</evidence>
<dbReference type="PANTHER" id="PTHR30026:SF20">
    <property type="entry name" value="OUTER MEMBRANE PROTEIN TOLC"/>
    <property type="match status" value="1"/>
</dbReference>
<evidence type="ECO:0000313" key="11">
    <source>
        <dbReference type="Proteomes" id="UP000427906"/>
    </source>
</evidence>
<dbReference type="RefSeq" id="WP_155314777.1">
    <property type="nucleotide sequence ID" value="NZ_AP021874.1"/>
</dbReference>
<keyword evidence="5 9" id="KW-0812">Transmembrane</keyword>
<keyword evidence="3" id="KW-0813">Transport</keyword>
<dbReference type="GO" id="GO:0015562">
    <property type="term" value="F:efflux transmembrane transporter activity"/>
    <property type="evidence" value="ECO:0007669"/>
    <property type="project" value="InterPro"/>
</dbReference>
<keyword evidence="7" id="KW-0998">Cell outer membrane</keyword>
<dbReference type="AlphaFoldDB" id="A0A5K7YAH6"/>
<dbReference type="GO" id="GO:0009279">
    <property type="term" value="C:cell outer membrane"/>
    <property type="evidence" value="ECO:0007669"/>
    <property type="project" value="UniProtKB-SubCell"/>
</dbReference>
<keyword evidence="8" id="KW-0175">Coiled coil</keyword>
<dbReference type="GO" id="GO:1990281">
    <property type="term" value="C:efflux pump complex"/>
    <property type="evidence" value="ECO:0007669"/>
    <property type="project" value="TreeGrafter"/>
</dbReference>
<dbReference type="InterPro" id="IPR003423">
    <property type="entry name" value="OMP_efflux"/>
</dbReference>
<evidence type="ECO:0000256" key="8">
    <source>
        <dbReference type="SAM" id="Coils"/>
    </source>
</evidence>
<feature type="transmembrane region" description="Helical" evidence="9">
    <location>
        <begin position="6"/>
        <end position="22"/>
    </location>
</feature>
<dbReference type="Proteomes" id="UP000427906">
    <property type="component" value="Chromosome"/>
</dbReference>
<accession>A0A5K7YAH6</accession>
<dbReference type="EMBL" id="AP021874">
    <property type="protein sequence ID" value="BBO66392.1"/>
    <property type="molecule type" value="Genomic_DNA"/>
</dbReference>
<dbReference type="Pfam" id="PF02321">
    <property type="entry name" value="OEP"/>
    <property type="match status" value="1"/>
</dbReference>
<dbReference type="SUPFAM" id="SSF56954">
    <property type="entry name" value="Outer membrane efflux proteins (OEP)"/>
    <property type="match status" value="1"/>
</dbReference>
<name>A0A5K7YAH6_9BACT</name>
<dbReference type="InterPro" id="IPR051906">
    <property type="entry name" value="TolC-like"/>
</dbReference>
<dbReference type="OrthoDB" id="9814032at2"/>
<evidence type="ECO:0000256" key="2">
    <source>
        <dbReference type="ARBA" id="ARBA00007613"/>
    </source>
</evidence>
<keyword evidence="11" id="KW-1185">Reference proteome</keyword>
<gene>
    <name evidence="10" type="ORF">DSCA_03220</name>
</gene>
<evidence type="ECO:0000256" key="1">
    <source>
        <dbReference type="ARBA" id="ARBA00004442"/>
    </source>
</evidence>
<protein>
    <submittedName>
        <fullName evidence="10">Uncharacterized protein</fullName>
    </submittedName>
</protein>
<evidence type="ECO:0000256" key="5">
    <source>
        <dbReference type="ARBA" id="ARBA00022692"/>
    </source>
</evidence>
<keyword evidence="6 9" id="KW-0472">Membrane</keyword>
<comment type="subcellular location">
    <subcellularLocation>
        <location evidence="1">Cell outer membrane</location>
    </subcellularLocation>
</comment>
<dbReference type="KEGG" id="dalk:DSCA_03220"/>
<comment type="similarity">
    <text evidence="2">Belongs to the outer membrane factor (OMF) (TC 1.B.17) family.</text>
</comment>
<evidence type="ECO:0000256" key="6">
    <source>
        <dbReference type="ARBA" id="ARBA00023136"/>
    </source>
</evidence>